<dbReference type="GO" id="GO:0030424">
    <property type="term" value="C:axon"/>
    <property type="evidence" value="ECO:0007669"/>
    <property type="project" value="TreeGrafter"/>
</dbReference>
<dbReference type="Pfam" id="PF13927">
    <property type="entry name" value="Ig_3"/>
    <property type="match status" value="1"/>
</dbReference>
<dbReference type="InterPro" id="IPR013151">
    <property type="entry name" value="Immunoglobulin_dom"/>
</dbReference>
<dbReference type="FunFam" id="2.60.40.10:FF:000333">
    <property type="entry name" value="Down syndrome cell adhesion molecule"/>
    <property type="match status" value="1"/>
</dbReference>
<dbReference type="PANTHER" id="PTHR10075:SF101">
    <property type="entry name" value="ZWEI IG DOMAIN PROTEIN ZIG-3"/>
    <property type="match status" value="1"/>
</dbReference>
<dbReference type="PROSITE" id="PS50835">
    <property type="entry name" value="IG_LIKE"/>
    <property type="match status" value="3"/>
</dbReference>
<reference evidence="4 5" key="1">
    <citation type="journal article" date="2023" name="Arcadia Sci">
        <title>De novo assembly of a long-read Amblyomma americanum tick genome.</title>
        <authorList>
            <person name="Chou S."/>
            <person name="Poskanzer K.E."/>
            <person name="Rollins M."/>
            <person name="Thuy-Boun P.S."/>
        </authorList>
    </citation>
    <scope>NUCLEOTIDE SEQUENCE [LARGE SCALE GENOMIC DNA]</scope>
    <source>
        <strain evidence="4">F_SG_1</strain>
        <tissue evidence="4">Salivary glands</tissue>
    </source>
</reference>
<dbReference type="EMBL" id="JARKHS020003764">
    <property type="protein sequence ID" value="KAK8785220.1"/>
    <property type="molecule type" value="Genomic_DNA"/>
</dbReference>
<dbReference type="InterPro" id="IPR036179">
    <property type="entry name" value="Ig-like_dom_sf"/>
</dbReference>
<evidence type="ECO:0000256" key="1">
    <source>
        <dbReference type="ARBA" id="ARBA00023319"/>
    </source>
</evidence>
<dbReference type="GO" id="GO:0007411">
    <property type="term" value="P:axon guidance"/>
    <property type="evidence" value="ECO:0007669"/>
    <property type="project" value="TreeGrafter"/>
</dbReference>
<dbReference type="GO" id="GO:0005886">
    <property type="term" value="C:plasma membrane"/>
    <property type="evidence" value="ECO:0007669"/>
    <property type="project" value="TreeGrafter"/>
</dbReference>
<dbReference type="GO" id="GO:0098632">
    <property type="term" value="F:cell-cell adhesion mediator activity"/>
    <property type="evidence" value="ECO:0007669"/>
    <property type="project" value="TreeGrafter"/>
</dbReference>
<feature type="signal peptide" evidence="2">
    <location>
        <begin position="1"/>
        <end position="24"/>
    </location>
</feature>
<dbReference type="SMART" id="SM00409">
    <property type="entry name" value="IG"/>
    <property type="match status" value="2"/>
</dbReference>
<feature type="domain" description="Ig-like" evidence="3">
    <location>
        <begin position="286"/>
        <end position="358"/>
    </location>
</feature>
<dbReference type="InterPro" id="IPR003598">
    <property type="entry name" value="Ig_sub2"/>
</dbReference>
<dbReference type="InterPro" id="IPR003599">
    <property type="entry name" value="Ig_sub"/>
</dbReference>
<evidence type="ECO:0000259" key="3">
    <source>
        <dbReference type="PROSITE" id="PS50835"/>
    </source>
</evidence>
<evidence type="ECO:0000313" key="4">
    <source>
        <dbReference type="EMBL" id="KAK8785220.1"/>
    </source>
</evidence>
<name>A0AAQ4FDH0_AMBAM</name>
<dbReference type="SMART" id="SM00408">
    <property type="entry name" value="IGc2"/>
    <property type="match status" value="2"/>
</dbReference>
<dbReference type="GO" id="GO:0007156">
    <property type="term" value="P:homophilic cell adhesion via plasma membrane adhesion molecules"/>
    <property type="evidence" value="ECO:0007669"/>
    <property type="project" value="TreeGrafter"/>
</dbReference>
<protein>
    <recommendedName>
        <fullName evidence="3">Ig-like domain-containing protein</fullName>
    </recommendedName>
</protein>
<keyword evidence="1" id="KW-0393">Immunoglobulin domain</keyword>
<accession>A0AAQ4FDH0</accession>
<dbReference type="InterPro" id="IPR013783">
    <property type="entry name" value="Ig-like_fold"/>
</dbReference>
<dbReference type="Proteomes" id="UP001321473">
    <property type="component" value="Unassembled WGS sequence"/>
</dbReference>
<feature type="chain" id="PRO_5042823805" description="Ig-like domain-containing protein" evidence="2">
    <location>
        <begin position="25"/>
        <end position="358"/>
    </location>
</feature>
<dbReference type="GO" id="GO:0070593">
    <property type="term" value="P:dendrite self-avoidance"/>
    <property type="evidence" value="ECO:0007669"/>
    <property type="project" value="TreeGrafter"/>
</dbReference>
<feature type="domain" description="Ig-like" evidence="3">
    <location>
        <begin position="28"/>
        <end position="121"/>
    </location>
</feature>
<comment type="caution">
    <text evidence="4">The sequence shown here is derived from an EMBL/GenBank/DDBJ whole genome shotgun (WGS) entry which is preliminary data.</text>
</comment>
<dbReference type="Pfam" id="PF00047">
    <property type="entry name" value="ig"/>
    <property type="match status" value="1"/>
</dbReference>
<feature type="domain" description="Ig-like" evidence="3">
    <location>
        <begin position="125"/>
        <end position="223"/>
    </location>
</feature>
<gene>
    <name evidence="4" type="ORF">V5799_008403</name>
</gene>
<dbReference type="SUPFAM" id="SSF48726">
    <property type="entry name" value="Immunoglobulin"/>
    <property type="match status" value="3"/>
</dbReference>
<dbReference type="Gene3D" id="2.60.40.10">
    <property type="entry name" value="Immunoglobulins"/>
    <property type="match status" value="3"/>
</dbReference>
<organism evidence="4 5">
    <name type="scientific">Amblyomma americanum</name>
    <name type="common">Lone star tick</name>
    <dbReference type="NCBI Taxonomy" id="6943"/>
    <lineage>
        <taxon>Eukaryota</taxon>
        <taxon>Metazoa</taxon>
        <taxon>Ecdysozoa</taxon>
        <taxon>Arthropoda</taxon>
        <taxon>Chelicerata</taxon>
        <taxon>Arachnida</taxon>
        <taxon>Acari</taxon>
        <taxon>Parasitiformes</taxon>
        <taxon>Ixodida</taxon>
        <taxon>Ixodoidea</taxon>
        <taxon>Ixodidae</taxon>
        <taxon>Amblyomminae</taxon>
        <taxon>Amblyomma</taxon>
    </lineage>
</organism>
<dbReference type="InterPro" id="IPR007110">
    <property type="entry name" value="Ig-like_dom"/>
</dbReference>
<sequence>MRILRSLIPALVIASSQVAVPSQCQEPPRIRPFSFSPDLSLGDSAAVTCAVKRGSVGPHTLTWRKDGALLPQERRISVSQPSDVMSILALRNIQPGDVGNYTCVASNAHGEHRMTALLVISGLPPRIRPFAAQEDLSLGDSTVLTCALRRGSRGPHDIVWLKGDGTAVSEEGRGGRVSAHRQSDVMSILALRDIGYEDAGSNYTCVASNVHGSDRRTAVLQVSGTAVAGASHLYSAVHTDLNSALSHQQRSADMLAVDSAELRVRTVLAALLAAVAARSSAASEAPSVREFRFPANLLPGDTAVVSCVVRKGSAGPFRLSWSKDGRPLDTTLPSISVMSHQGGSVSTLTIADVSVEHN</sequence>
<dbReference type="PANTHER" id="PTHR10075">
    <property type="entry name" value="BASIGIN RELATED"/>
    <property type="match status" value="1"/>
</dbReference>
<dbReference type="AlphaFoldDB" id="A0AAQ4FDH0"/>
<proteinExistence type="predicted"/>
<evidence type="ECO:0000313" key="5">
    <source>
        <dbReference type="Proteomes" id="UP001321473"/>
    </source>
</evidence>
<keyword evidence="5" id="KW-1185">Reference proteome</keyword>
<keyword evidence="2" id="KW-0732">Signal</keyword>
<evidence type="ECO:0000256" key="2">
    <source>
        <dbReference type="SAM" id="SignalP"/>
    </source>
</evidence>